<dbReference type="AlphaFoldDB" id="E1Z4M5"/>
<dbReference type="KEGG" id="cvr:CHLNCDRAFT_137844"/>
<gene>
    <name evidence="5" type="ORF">CHLNCDRAFT_137844</name>
</gene>
<keyword evidence="1" id="KW-0813">Transport</keyword>
<dbReference type="Pfam" id="PF04106">
    <property type="entry name" value="ATG5_UblB"/>
    <property type="match status" value="1"/>
</dbReference>
<dbReference type="InterPro" id="IPR048318">
    <property type="entry name" value="ATG5_UblB"/>
</dbReference>
<reference evidence="5 6" key="1">
    <citation type="journal article" date="2010" name="Plant Cell">
        <title>The Chlorella variabilis NC64A genome reveals adaptation to photosymbiosis, coevolution with viruses, and cryptic sex.</title>
        <authorList>
            <person name="Blanc G."/>
            <person name="Duncan G."/>
            <person name="Agarkova I."/>
            <person name="Borodovsky M."/>
            <person name="Gurnon J."/>
            <person name="Kuo A."/>
            <person name="Lindquist E."/>
            <person name="Lucas S."/>
            <person name="Pangilinan J."/>
            <person name="Polle J."/>
            <person name="Salamov A."/>
            <person name="Terry A."/>
            <person name="Yamada T."/>
            <person name="Dunigan D.D."/>
            <person name="Grigoriev I.V."/>
            <person name="Claverie J.M."/>
            <person name="Van Etten J.L."/>
        </authorList>
    </citation>
    <scope>NUCLEOTIDE SEQUENCE [LARGE SCALE GENOMIC DNA]</scope>
    <source>
        <strain evidence="5 6">NC64A</strain>
    </source>
</reference>
<dbReference type="GO" id="GO:0000422">
    <property type="term" value="P:autophagy of mitochondrion"/>
    <property type="evidence" value="ECO:0007669"/>
    <property type="project" value="TreeGrafter"/>
</dbReference>
<evidence type="ECO:0000259" key="3">
    <source>
        <dbReference type="Pfam" id="PF04106"/>
    </source>
</evidence>
<dbReference type="GO" id="GO:0061908">
    <property type="term" value="C:phagophore"/>
    <property type="evidence" value="ECO:0007669"/>
    <property type="project" value="TreeGrafter"/>
</dbReference>
<dbReference type="InParanoid" id="E1Z4M5"/>
<accession>E1Z4M5</accession>
<feature type="domain" description="Autophagy protein ATG5 UblB" evidence="3">
    <location>
        <begin position="182"/>
        <end position="378"/>
    </location>
</feature>
<dbReference type="PANTHER" id="PTHR13040:SF2">
    <property type="entry name" value="AUTOPHAGY PROTEIN 5"/>
    <property type="match status" value="1"/>
</dbReference>
<dbReference type="Gene3D" id="3.10.20.620">
    <property type="match status" value="1"/>
</dbReference>
<feature type="compositionally biased region" description="Gly residues" evidence="2">
    <location>
        <begin position="264"/>
        <end position="279"/>
    </location>
</feature>
<dbReference type="InterPro" id="IPR042527">
    <property type="entry name" value="Atg5_UblA_dom_sf"/>
</dbReference>
<comment type="subunit">
    <text evidence="1">Conjugated with ATG12.</text>
</comment>
<evidence type="ECO:0000259" key="4">
    <source>
        <dbReference type="Pfam" id="PF20638"/>
    </source>
</evidence>
<feature type="domain" description="Autophagy protein ATG5 UblA" evidence="4">
    <location>
        <begin position="13"/>
        <end position="107"/>
    </location>
</feature>
<dbReference type="InterPro" id="IPR007239">
    <property type="entry name" value="Atg5"/>
</dbReference>
<evidence type="ECO:0000256" key="1">
    <source>
        <dbReference type="RuleBase" id="RU361202"/>
    </source>
</evidence>
<keyword evidence="6" id="KW-1185">Reference proteome</keyword>
<dbReference type="GO" id="GO:0044233">
    <property type="term" value="C:mitochondria-associated endoplasmic reticulum membrane contact site"/>
    <property type="evidence" value="ECO:0007669"/>
    <property type="project" value="TreeGrafter"/>
</dbReference>
<dbReference type="GO" id="GO:0019776">
    <property type="term" value="F:Atg8-family ligase activity"/>
    <property type="evidence" value="ECO:0007669"/>
    <property type="project" value="TreeGrafter"/>
</dbReference>
<dbReference type="GO" id="GO:0034274">
    <property type="term" value="C:Atg12-Atg5-Atg16 complex"/>
    <property type="evidence" value="ECO:0007669"/>
    <property type="project" value="TreeGrafter"/>
</dbReference>
<evidence type="ECO:0000256" key="2">
    <source>
        <dbReference type="SAM" id="MobiDB-lite"/>
    </source>
</evidence>
<name>E1Z4M5_CHLVA</name>
<dbReference type="OMA" id="FPLKWYI"/>
<dbReference type="eggNOG" id="KOG2976">
    <property type="taxonomic scope" value="Eukaryota"/>
</dbReference>
<evidence type="ECO:0000313" key="5">
    <source>
        <dbReference type="EMBL" id="EFN59373.1"/>
    </source>
</evidence>
<dbReference type="GO" id="GO:0034045">
    <property type="term" value="C:phagophore assembly site membrane"/>
    <property type="evidence" value="ECO:0007669"/>
    <property type="project" value="TreeGrafter"/>
</dbReference>
<dbReference type="FunCoup" id="E1Z4M5">
    <property type="interactions" value="1376"/>
</dbReference>
<dbReference type="STRING" id="554065.E1Z4M5"/>
<dbReference type="GO" id="GO:0034727">
    <property type="term" value="P:piecemeal microautophagy of the nucleus"/>
    <property type="evidence" value="ECO:0007669"/>
    <property type="project" value="TreeGrafter"/>
</dbReference>
<protein>
    <recommendedName>
        <fullName evidence="1">Autophagy protein 5</fullName>
    </recommendedName>
</protein>
<comment type="similarity">
    <text evidence="1">Belongs to the ATG5 family.</text>
</comment>
<dbReference type="GeneID" id="17358954"/>
<dbReference type="Proteomes" id="UP000008141">
    <property type="component" value="Unassembled WGS sequence"/>
</dbReference>
<comment type="subcellular location">
    <subcellularLocation>
        <location evidence="1">Cytoplasm</location>
    </subcellularLocation>
</comment>
<proteinExistence type="inferred from homology"/>
<dbReference type="EMBL" id="GL433836">
    <property type="protein sequence ID" value="EFN59373.1"/>
    <property type="molecule type" value="Genomic_DNA"/>
</dbReference>
<keyword evidence="1" id="KW-1017">Isopeptide bond</keyword>
<feature type="compositionally biased region" description="Low complexity" evidence="2">
    <location>
        <begin position="280"/>
        <end position="328"/>
    </location>
</feature>
<evidence type="ECO:0000313" key="6">
    <source>
        <dbReference type="Proteomes" id="UP000008141"/>
    </source>
</evidence>
<dbReference type="OrthoDB" id="512771at2759"/>
<dbReference type="InterPro" id="IPR048939">
    <property type="entry name" value="ATG5_UblA"/>
</dbReference>
<dbReference type="RefSeq" id="XP_005851475.1">
    <property type="nucleotide sequence ID" value="XM_005851413.1"/>
</dbReference>
<sequence>MQQADGQAVTEECWRAAVPLQVHLAENEVSSLEQPPVLYFLVPRQSYLHSVVPRALALLQHLLPPGELAPWFEHGHLPLKWGVPAGVLYDLVAAPGGELPWRLTIHFRGFPDRQLAAYGGESALRGAFFGSLKEAACIARGSAQREDLWCQVLAGSLQPYSQILASLQLAPVAQRGGRRPAVPLRLYVRRDAGGYLSSYEDIAATSRPVEAEAADGGSISLREVLLPLLAECLAAGGGAAAGKAAPAAQSLPSTPVGRSSSAAGDGGASGSEPGAGTGAEGLVAPTAAEEAAGAAEAEPGQDAPDQQSSGAQAAAEEADGAVQAAAEPDGTAAAASWLEAAAAERRLLVGGVTPPLDAPLAWLHAHLHAADYFLYIVVHAAGA</sequence>
<feature type="region of interest" description="Disordered" evidence="2">
    <location>
        <begin position="247"/>
        <end position="328"/>
    </location>
</feature>
<organism evidence="6">
    <name type="scientific">Chlorella variabilis</name>
    <name type="common">Green alga</name>
    <dbReference type="NCBI Taxonomy" id="554065"/>
    <lineage>
        <taxon>Eukaryota</taxon>
        <taxon>Viridiplantae</taxon>
        <taxon>Chlorophyta</taxon>
        <taxon>core chlorophytes</taxon>
        <taxon>Trebouxiophyceae</taxon>
        <taxon>Chlorellales</taxon>
        <taxon>Chlorellaceae</taxon>
        <taxon>Chlorella clade</taxon>
        <taxon>Chlorella</taxon>
    </lineage>
</organism>
<dbReference type="GO" id="GO:0006995">
    <property type="term" value="P:cellular response to nitrogen starvation"/>
    <property type="evidence" value="ECO:0007669"/>
    <property type="project" value="TreeGrafter"/>
</dbReference>
<keyword evidence="1" id="KW-0963">Cytoplasm</keyword>
<dbReference type="GO" id="GO:0005776">
    <property type="term" value="C:autophagosome"/>
    <property type="evidence" value="ECO:0007669"/>
    <property type="project" value="TreeGrafter"/>
</dbReference>
<dbReference type="Gene3D" id="3.10.20.90">
    <property type="entry name" value="Phosphatidylinositol 3-kinase Catalytic Subunit, Chain A, domain 1"/>
    <property type="match status" value="1"/>
</dbReference>
<keyword evidence="1" id="KW-0832">Ubl conjugation</keyword>
<dbReference type="PANTHER" id="PTHR13040">
    <property type="entry name" value="AUTOPHAGY PROTEIN 5"/>
    <property type="match status" value="1"/>
</dbReference>
<comment type="function">
    <text evidence="1">Required for autophagy.</text>
</comment>
<keyword evidence="1" id="KW-0072">Autophagy</keyword>
<dbReference type="Pfam" id="PF20638">
    <property type="entry name" value="ATG5_UblA"/>
    <property type="match status" value="1"/>
</dbReference>